<dbReference type="InterPro" id="IPR014710">
    <property type="entry name" value="RmlC-like_jellyroll"/>
</dbReference>
<sequence>MNADIFFQKIRTYHNISQQAELAWTNLLRLKKYNKHDHFVTIGQYPKKIGFVIKGLFSQNYINDDGNTVIKYFFPEQRMAASLSAMLANKASEFYITAIEDTTVLEYDFFEFKKLFPTYPDLALFYIAYNDLHWIIEKEPLEISIRIETSAKRYDDFLKKYPALLKRLKKHHIASYLGITPTQLSRIFLINK</sequence>
<accession>A0A1G7FV48</accession>
<gene>
    <name evidence="1" type="ORF">SAMN05216464_109230</name>
</gene>
<protein>
    <submittedName>
        <fullName evidence="1">Cyclic nucleotide-binding protein</fullName>
    </submittedName>
</protein>
<evidence type="ECO:0000313" key="2">
    <source>
        <dbReference type="Proteomes" id="UP000199072"/>
    </source>
</evidence>
<organism evidence="1 2">
    <name type="scientific">Mucilaginibacter pineti</name>
    <dbReference type="NCBI Taxonomy" id="1391627"/>
    <lineage>
        <taxon>Bacteria</taxon>
        <taxon>Pseudomonadati</taxon>
        <taxon>Bacteroidota</taxon>
        <taxon>Sphingobacteriia</taxon>
        <taxon>Sphingobacteriales</taxon>
        <taxon>Sphingobacteriaceae</taxon>
        <taxon>Mucilaginibacter</taxon>
    </lineage>
</organism>
<dbReference type="EMBL" id="FNAI01000009">
    <property type="protein sequence ID" value="SDE79748.1"/>
    <property type="molecule type" value="Genomic_DNA"/>
</dbReference>
<dbReference type="Proteomes" id="UP000199072">
    <property type="component" value="Unassembled WGS sequence"/>
</dbReference>
<dbReference type="AlphaFoldDB" id="A0A1G7FV48"/>
<keyword evidence="2" id="KW-1185">Reference proteome</keyword>
<evidence type="ECO:0000313" key="1">
    <source>
        <dbReference type="EMBL" id="SDE79748.1"/>
    </source>
</evidence>
<dbReference type="RefSeq" id="WP_091151658.1">
    <property type="nucleotide sequence ID" value="NZ_FNAI01000009.1"/>
</dbReference>
<dbReference type="STRING" id="1391627.SAMN05216464_109230"/>
<dbReference type="OrthoDB" id="9152304at2"/>
<name>A0A1G7FV48_9SPHI</name>
<dbReference type="InterPro" id="IPR018490">
    <property type="entry name" value="cNMP-bd_dom_sf"/>
</dbReference>
<reference evidence="1 2" key="1">
    <citation type="submission" date="2016-10" db="EMBL/GenBank/DDBJ databases">
        <authorList>
            <person name="de Groot N.N."/>
        </authorList>
    </citation>
    <scope>NUCLEOTIDE SEQUENCE [LARGE SCALE GENOMIC DNA]</scope>
    <source>
        <strain evidence="1 2">47C3B</strain>
    </source>
</reference>
<proteinExistence type="predicted"/>
<dbReference type="Gene3D" id="2.60.120.10">
    <property type="entry name" value="Jelly Rolls"/>
    <property type="match status" value="1"/>
</dbReference>
<dbReference type="SUPFAM" id="SSF51206">
    <property type="entry name" value="cAMP-binding domain-like"/>
    <property type="match status" value="1"/>
</dbReference>